<dbReference type="GO" id="GO:0016757">
    <property type="term" value="F:glycosyltransferase activity"/>
    <property type="evidence" value="ECO:0007669"/>
    <property type="project" value="UniProtKB-KW"/>
</dbReference>
<dbReference type="Gene3D" id="3.90.550.10">
    <property type="entry name" value="Spore Coat Polysaccharide Biosynthesis Protein SpsA, Chain A"/>
    <property type="match status" value="1"/>
</dbReference>
<feature type="transmembrane region" description="Helical" evidence="5">
    <location>
        <begin position="769"/>
        <end position="793"/>
    </location>
</feature>
<dbReference type="AlphaFoldDB" id="A0A806FMI0"/>
<feature type="transmembrane region" description="Helical" evidence="5">
    <location>
        <begin position="591"/>
        <end position="607"/>
    </location>
</feature>
<evidence type="ECO:0000256" key="3">
    <source>
        <dbReference type="ARBA" id="ARBA00022676"/>
    </source>
</evidence>
<gene>
    <name evidence="7" type="ORF">BALAC2494_00004</name>
</gene>
<keyword evidence="3" id="KW-0328">Glycosyltransferase</keyword>
<dbReference type="KEGG" id="bnm:BALAC2494_00004"/>
<feature type="transmembrane region" description="Helical" evidence="5">
    <location>
        <begin position="713"/>
        <end position="731"/>
    </location>
</feature>
<feature type="transmembrane region" description="Helical" evidence="5">
    <location>
        <begin position="537"/>
        <end position="554"/>
    </location>
</feature>
<feature type="domain" description="Glycosyltransferase 2-like" evidence="6">
    <location>
        <begin position="139"/>
        <end position="351"/>
    </location>
</feature>
<comment type="pathway">
    <text evidence="1">Cell wall biogenesis; cell wall polysaccharide biosynthesis.</text>
</comment>
<feature type="transmembrane region" description="Helical" evidence="5">
    <location>
        <begin position="1008"/>
        <end position="1026"/>
    </location>
</feature>
<dbReference type="PANTHER" id="PTHR43179:SF12">
    <property type="entry name" value="GALACTOFURANOSYLTRANSFERASE GLFT2"/>
    <property type="match status" value="1"/>
</dbReference>
<keyword evidence="4" id="KW-0808">Transferase</keyword>
<feature type="transmembrane region" description="Helical" evidence="5">
    <location>
        <begin position="503"/>
        <end position="525"/>
    </location>
</feature>
<evidence type="ECO:0000256" key="4">
    <source>
        <dbReference type="ARBA" id="ARBA00022679"/>
    </source>
</evidence>
<evidence type="ECO:0000259" key="6">
    <source>
        <dbReference type="Pfam" id="PF13632"/>
    </source>
</evidence>
<comment type="similarity">
    <text evidence="2">Belongs to the glycosyltransferase 2 family.</text>
</comment>
<dbReference type="Proteomes" id="UP000008394">
    <property type="component" value="Chromosome"/>
</dbReference>
<dbReference type="SUPFAM" id="SSF53448">
    <property type="entry name" value="Nucleotide-diphospho-sugar transferases"/>
    <property type="match status" value="1"/>
</dbReference>
<proteinExistence type="inferred from homology"/>
<feature type="transmembrane region" description="Helical" evidence="5">
    <location>
        <begin position="743"/>
        <end position="763"/>
    </location>
</feature>
<feature type="transmembrane region" description="Helical" evidence="5">
    <location>
        <begin position="814"/>
        <end position="836"/>
    </location>
</feature>
<feature type="transmembrane region" description="Helical" evidence="5">
    <location>
        <begin position="419"/>
        <end position="440"/>
    </location>
</feature>
<keyword evidence="5" id="KW-0812">Transmembrane</keyword>
<dbReference type="InterPro" id="IPR001173">
    <property type="entry name" value="Glyco_trans_2-like"/>
</dbReference>
<feature type="transmembrane region" description="Helical" evidence="5">
    <location>
        <begin position="613"/>
        <end position="628"/>
    </location>
</feature>
<dbReference type="EMBL" id="CP002915">
    <property type="protein sequence ID" value="AEK30454.1"/>
    <property type="molecule type" value="Genomic_DNA"/>
</dbReference>
<reference evidence="7 8" key="1">
    <citation type="journal article" date="2011" name="J. Bacteriol.">
        <title>Genome Sequence of the Probiotic Strain Bifidobacterium animalis subsp. lactis CNCM I-2494.</title>
        <authorList>
            <person name="Chervaux C."/>
            <person name="Grimaldi C."/>
            <person name="Bolotin A."/>
            <person name="Quinquis B."/>
            <person name="Legrain-Raspaud S."/>
            <person name="van Hylckama Vlieg J.E."/>
            <person name="Denariaz G."/>
            <person name="Smokvina T."/>
        </authorList>
    </citation>
    <scope>NUCLEOTIDE SEQUENCE [LARGE SCALE GENOMIC DNA]</scope>
    <source>
        <strain evidence="7 8">CNCM I-2494</strain>
    </source>
</reference>
<feature type="transmembrane region" description="Helical" evidence="5">
    <location>
        <begin position="560"/>
        <end position="579"/>
    </location>
</feature>
<feature type="transmembrane region" description="Helical" evidence="5">
    <location>
        <begin position="311"/>
        <end position="331"/>
    </location>
</feature>
<organism evidence="7 8">
    <name type="scientific">Bifidobacterium animalis subsp. lactis CNCM I-2494</name>
    <dbReference type="NCBI Taxonomy" id="1042403"/>
    <lineage>
        <taxon>Bacteria</taxon>
        <taxon>Bacillati</taxon>
        <taxon>Actinomycetota</taxon>
        <taxon>Actinomycetes</taxon>
        <taxon>Bifidobacteriales</taxon>
        <taxon>Bifidobacteriaceae</taxon>
        <taxon>Bifidobacterium</taxon>
    </lineage>
</organism>
<dbReference type="PANTHER" id="PTHR43179">
    <property type="entry name" value="RHAMNOSYLTRANSFERASE WBBL"/>
    <property type="match status" value="1"/>
</dbReference>
<keyword evidence="5" id="KW-0472">Membrane</keyword>
<evidence type="ECO:0000313" key="8">
    <source>
        <dbReference type="Proteomes" id="UP000008394"/>
    </source>
</evidence>
<protein>
    <submittedName>
        <fullName evidence="7">Hypothetical membrane spanning protein</fullName>
    </submittedName>
</protein>
<evidence type="ECO:0000256" key="2">
    <source>
        <dbReference type="ARBA" id="ARBA00006739"/>
    </source>
</evidence>
<evidence type="ECO:0000313" key="7">
    <source>
        <dbReference type="EMBL" id="AEK30454.1"/>
    </source>
</evidence>
<keyword evidence="5" id="KW-1133">Transmembrane helix</keyword>
<evidence type="ECO:0000256" key="1">
    <source>
        <dbReference type="ARBA" id="ARBA00004776"/>
    </source>
</evidence>
<feature type="transmembrane region" description="Helical" evidence="5">
    <location>
        <begin position="635"/>
        <end position="657"/>
    </location>
</feature>
<dbReference type="Pfam" id="PF13632">
    <property type="entry name" value="Glyco_trans_2_3"/>
    <property type="match status" value="1"/>
</dbReference>
<name>A0A806FMI0_BIFAN</name>
<dbReference type="InterPro" id="IPR029044">
    <property type="entry name" value="Nucleotide-diphossugar_trans"/>
</dbReference>
<sequence length="1037" mass="112589">MRTLAYMRLSGDSEIQQLISDTLAQRPYSHDQTVRDDVVAVITVESDMRFFPDTLAAVLRQSVLPSTIVIADCSGQTLQSVQTSFKVIPTQADALHGVPQEHTVHVQVLKVAQARSFGDAVAKVLRNAQIDTAAKTLWLLHDDSRPADPICLEQLLDTWTNTPTAALIGCKQLDWDAVRLHDVGKYASHHEVVSLVVDGEPDQEQYDSRSDMFAVSLAGALIPVNTWRSMHGINAWFTTYDESADFCRRLCRAGKRVVVVPSARIAHRRARFEGIRTHDGQPTSDGRIIDTSMPQLSGEQKYLYTDVTAGWWPLLWVGSVFACLFQALRLLFRKQPYRAWCMLCMPVLALLNVPPALVARHRLKLVQAISRSQLSNLVADRAQLKIWNARSKAFADEQDGVVLDPLAQSHLHRRLIRRWTYALLASVVAFLCLMVMYWPLFGPAFAGGSLYSNQLPATDATFRQLVEAATTTWNFGAGTGVAAPPAPWLLVLMVASVFTGGHVAAAVTSIFFLSAPACVLSFWALAGVVTRSDEIRVFCGLLWFATALSLGLYSSANLPMLTVMVFLPGAFALCFKAVGMYRTEQPVNPRASVQAAAAAALMFIPAVAAEPQLLLALIVVFVAFLVFVRQHRMMLVLIPFPSAFAIAPTLVNTVRYAGNGMMRQLFGDVMVPVEQVNGAPRLMNLSELTWRAFGIAPPTQWGTWFTLNGARDAALFIAACLITMLAVIALLRPSVFRASRILWTVSLCGLLLAMVSAAVVIAAEPYGPAAGSVLPGVAMALCGIIANVAVLAGAGTKQFTRLAVEHVSNGPARIAGRVAVAFVLALTSFAGIFYGYQIAYRDGIGQSDYALPQVAQEYLRADANRRILALEATGADTIEYAVMRTGSGDLIDSSPAQRAREAVEGFADGADQTKIARAGAQLLAQNDDDAIVQLSDLGFGGIYVVTDGHDASGRASAQLLANITSCSGVQSVVSNAKGTYYRFTLNPPAEQHIDDAGIVEQSHNPWRIAWLWCLGIIVFLYCIVAIPRTHASNEEEA</sequence>
<evidence type="ECO:0000256" key="5">
    <source>
        <dbReference type="SAM" id="Phobius"/>
    </source>
</evidence>
<accession>A0A806FMI0</accession>